<evidence type="ECO:0000313" key="2">
    <source>
        <dbReference type="Proteomes" id="UP000015500"/>
    </source>
</evidence>
<dbReference type="AlphaFoldDB" id="S5ZEE5"/>
<organism evidence="1 2">
    <name type="scientific">Geobacillus genomosp. 3</name>
    <dbReference type="NCBI Taxonomy" id="1921421"/>
    <lineage>
        <taxon>Bacteria</taxon>
        <taxon>Bacillati</taxon>
        <taxon>Bacillota</taxon>
        <taxon>Bacilli</taxon>
        <taxon>Bacillales</taxon>
        <taxon>Anoxybacillaceae</taxon>
        <taxon>Geobacillus</taxon>
    </lineage>
</organism>
<accession>S5ZEE5</accession>
<dbReference type="KEGG" id="gjf:M493_12040"/>
<gene>
    <name evidence="1" type="ORF">M493_12040</name>
</gene>
<name>S5ZEE5_GEOG3</name>
<dbReference type="PATRIC" id="fig|1345697.3.peg.2343"/>
<reference evidence="1 2" key="1">
    <citation type="journal article" date="2014" name="Genome Announc.">
        <title>Complete Genome Sequence of the Thermophilic Polychlorinated Biphenyl Degrader Geobacillus sp. Strain JF8 (NBRC 109937).</title>
        <authorList>
            <person name="Shintani M."/>
            <person name="Ohtsubo Y."/>
            <person name="Fukuda K."/>
            <person name="Hosoyama A."/>
            <person name="Ohji S."/>
            <person name="Yamazoe A."/>
            <person name="Fujita N."/>
            <person name="Nagata Y."/>
            <person name="Tsuda M."/>
            <person name="Hatta T."/>
            <person name="Kimbara K."/>
        </authorList>
    </citation>
    <scope>NUCLEOTIDE SEQUENCE [LARGE SCALE GENOMIC DNA]</scope>
    <source>
        <strain evidence="1 2">JF8</strain>
    </source>
</reference>
<dbReference type="EMBL" id="CP006254">
    <property type="protein sequence ID" value="AGT32655.1"/>
    <property type="molecule type" value="Genomic_DNA"/>
</dbReference>
<sequence>MSIFHDEARGKKLLQKNRGETKYHVHVKQEDQNEFNILSCLEKSNYVIMKMTFESQRAMFSNHAVFT</sequence>
<dbReference type="Proteomes" id="UP000015500">
    <property type="component" value="Chromosome"/>
</dbReference>
<protein>
    <submittedName>
        <fullName evidence="1">Uncharacterized protein</fullName>
    </submittedName>
</protein>
<proteinExistence type="predicted"/>
<dbReference type="STRING" id="1921421.M493_12040"/>
<keyword evidence="2" id="KW-1185">Reference proteome</keyword>
<dbReference type="HOGENOM" id="CLU_2806331_0_0_9"/>
<evidence type="ECO:0000313" key="1">
    <source>
        <dbReference type="EMBL" id="AGT32655.1"/>
    </source>
</evidence>